<dbReference type="SUPFAM" id="SSF56300">
    <property type="entry name" value="Metallo-dependent phosphatases"/>
    <property type="match status" value="1"/>
</dbReference>
<dbReference type="InterPro" id="IPR038607">
    <property type="entry name" value="PhoD-like_sf"/>
</dbReference>
<reference evidence="2" key="1">
    <citation type="submission" date="2018-06" db="EMBL/GenBank/DDBJ databases">
        <authorList>
            <person name="Zhirakovskaya E."/>
        </authorList>
    </citation>
    <scope>NUCLEOTIDE SEQUENCE</scope>
</reference>
<proteinExistence type="predicted"/>
<dbReference type="PANTHER" id="PTHR33987:SF1">
    <property type="entry name" value="CALCINEURIN-LIKE METALLO-PHOSPHOESTERASE SUPERFAMILY PROTEIN"/>
    <property type="match status" value="1"/>
</dbReference>
<dbReference type="PANTHER" id="PTHR33987">
    <property type="entry name" value="CALCINEURIN-LIKE METALLO-PHOSPHOESTERASE SUPERFAMILY PROTEIN"/>
    <property type="match status" value="1"/>
</dbReference>
<dbReference type="Pfam" id="PF09423">
    <property type="entry name" value="PhoD"/>
    <property type="match status" value="1"/>
</dbReference>
<accession>A0A3B0R2Y6</accession>
<feature type="domain" description="PhoD-like phosphatase metallophosphatase" evidence="1">
    <location>
        <begin position="3"/>
        <end position="80"/>
    </location>
</feature>
<dbReference type="AlphaFoldDB" id="A0A3B0R2Y6"/>
<dbReference type="EMBL" id="UOEB01000280">
    <property type="protein sequence ID" value="VAV86037.1"/>
    <property type="molecule type" value="Genomic_DNA"/>
</dbReference>
<dbReference type="InterPro" id="IPR029052">
    <property type="entry name" value="Metallo-depent_PP-like"/>
</dbReference>
<protein>
    <submittedName>
        <fullName evidence="2">Phosphodiesterase/alkaline phosphatase D-like protein</fullName>
    </submittedName>
</protein>
<gene>
    <name evidence="2" type="ORF">MNBD_BACTEROID02-193</name>
</gene>
<evidence type="ECO:0000259" key="1">
    <source>
        <dbReference type="Pfam" id="PF09423"/>
    </source>
</evidence>
<evidence type="ECO:0000313" key="2">
    <source>
        <dbReference type="EMBL" id="VAV86037.1"/>
    </source>
</evidence>
<sequence>EGSMLGEVQWKWLTNQLQNSKASFNVIVSSIQFLSSEHGFESWGNMPHEVDKLINLIKTTQAKNVIILSGDRHISEFSKKEVDGLTYPIIDFTSSGLTHSYINFKGEPNQYRIEDVVFEKSFGILKFDFDKLTVTMQMRGKDNVLQQELIQSY</sequence>
<name>A0A3B0R2Y6_9ZZZZ</name>
<feature type="non-terminal residue" evidence="2">
    <location>
        <position position="1"/>
    </location>
</feature>
<dbReference type="Gene3D" id="3.60.21.70">
    <property type="entry name" value="PhoD-like phosphatase"/>
    <property type="match status" value="1"/>
</dbReference>
<dbReference type="InterPro" id="IPR018946">
    <property type="entry name" value="PhoD-like_MPP"/>
</dbReference>
<organism evidence="2">
    <name type="scientific">hydrothermal vent metagenome</name>
    <dbReference type="NCBI Taxonomy" id="652676"/>
    <lineage>
        <taxon>unclassified sequences</taxon>
        <taxon>metagenomes</taxon>
        <taxon>ecological metagenomes</taxon>
    </lineage>
</organism>